<evidence type="ECO:0000256" key="7">
    <source>
        <dbReference type="ARBA" id="ARBA00047811"/>
    </source>
</evidence>
<dbReference type="SMART" id="SM00220">
    <property type="entry name" value="S_TKc"/>
    <property type="match status" value="1"/>
</dbReference>
<accession>A0A165TCR4</accession>
<proteinExistence type="predicted"/>
<dbReference type="EMBL" id="KV429037">
    <property type="protein sequence ID" value="KZT73248.1"/>
    <property type="molecule type" value="Genomic_DNA"/>
</dbReference>
<dbReference type="GO" id="GO:0005634">
    <property type="term" value="C:nucleus"/>
    <property type="evidence" value="ECO:0007669"/>
    <property type="project" value="TreeGrafter"/>
</dbReference>
<name>A0A165TCR4_9APHY</name>
<evidence type="ECO:0000256" key="2">
    <source>
        <dbReference type="ARBA" id="ARBA00022527"/>
    </source>
</evidence>
<dbReference type="PROSITE" id="PS50011">
    <property type="entry name" value="PROTEIN_KINASE_DOM"/>
    <property type="match status" value="1"/>
</dbReference>
<dbReference type="OrthoDB" id="413582at2759"/>
<evidence type="ECO:0000259" key="9">
    <source>
        <dbReference type="PROSITE" id="PS50011"/>
    </source>
</evidence>
<dbReference type="InterPro" id="IPR000719">
    <property type="entry name" value="Prot_kinase_dom"/>
</dbReference>
<dbReference type="GO" id="GO:0005524">
    <property type="term" value="F:ATP binding"/>
    <property type="evidence" value="ECO:0007669"/>
    <property type="project" value="UniProtKB-KW"/>
</dbReference>
<evidence type="ECO:0000256" key="3">
    <source>
        <dbReference type="ARBA" id="ARBA00022679"/>
    </source>
</evidence>
<comment type="catalytic activity">
    <reaction evidence="7">
        <text>L-threonyl-[protein] + ATP = O-phospho-L-threonyl-[protein] + ADP + H(+)</text>
        <dbReference type="Rhea" id="RHEA:46608"/>
        <dbReference type="Rhea" id="RHEA-COMP:11060"/>
        <dbReference type="Rhea" id="RHEA-COMP:11605"/>
        <dbReference type="ChEBI" id="CHEBI:15378"/>
        <dbReference type="ChEBI" id="CHEBI:30013"/>
        <dbReference type="ChEBI" id="CHEBI:30616"/>
        <dbReference type="ChEBI" id="CHEBI:61977"/>
        <dbReference type="ChEBI" id="CHEBI:456216"/>
        <dbReference type="EC" id="2.7.11.22"/>
    </reaction>
</comment>
<dbReference type="SUPFAM" id="SSF56112">
    <property type="entry name" value="Protein kinase-like (PK-like)"/>
    <property type="match status" value="1"/>
</dbReference>
<sequence length="440" mass="49431">MPSATVEHFSLDVVFDPESLETVEESPVAYVTKAFYRGDTSLRPVAIKSASTNPHFSKKPHDIAKELKILTKLSHDNIINVLGHGYEQATSSLHFWMPFITYKLRDLLDSPFFSPHSLFGRARQEQDVLSFLVLARSLTYQIVHGVKFLHEQRVAHRDIKPGNALIDGGGTLKLIDFGIAWADPRVCDNAGDLWPEPPEEMCFDVATGPYRAPELLFGASSYDPYASDLWSLGTTCAEFFTPLRLQNRYDDYDELEDDLDEDDRKRPFVIPKSLTVSDPDGEWRRVSLFDASRGSIGLAWSIFKTRGTPTATTWPDFGLLPDASKVSFQVAPKQNLQLLLPNVPASSSTVHTDRPAESNCVNLVEKFLSYQPSMRMSAADALRHPWFTEAAPLVVPPRYTAASDDVQIEETWESQTLADHLIAILHPPPAPEYNREERID</sequence>
<protein>
    <recommendedName>
        <fullName evidence="1">cyclin-dependent kinase</fullName>
        <ecNumber evidence="1">2.7.11.22</ecNumber>
    </recommendedName>
</protein>
<dbReference type="Gene3D" id="1.10.510.10">
    <property type="entry name" value="Transferase(Phosphotransferase) domain 1"/>
    <property type="match status" value="1"/>
</dbReference>
<keyword evidence="3" id="KW-0808">Transferase</keyword>
<dbReference type="STRING" id="1314783.A0A165TCR4"/>
<keyword evidence="2" id="KW-0723">Serine/threonine-protein kinase</keyword>
<keyword evidence="5 10" id="KW-0418">Kinase</keyword>
<keyword evidence="4" id="KW-0547">Nucleotide-binding</keyword>
<evidence type="ECO:0000256" key="4">
    <source>
        <dbReference type="ARBA" id="ARBA00022741"/>
    </source>
</evidence>
<evidence type="ECO:0000313" key="11">
    <source>
        <dbReference type="Proteomes" id="UP000076727"/>
    </source>
</evidence>
<evidence type="ECO:0000256" key="5">
    <source>
        <dbReference type="ARBA" id="ARBA00022777"/>
    </source>
</evidence>
<dbReference type="PANTHER" id="PTHR24056">
    <property type="entry name" value="CELL DIVISION PROTEIN KINASE"/>
    <property type="match status" value="1"/>
</dbReference>
<comment type="catalytic activity">
    <reaction evidence="8">
        <text>L-seryl-[protein] + ATP = O-phospho-L-seryl-[protein] + ADP + H(+)</text>
        <dbReference type="Rhea" id="RHEA:17989"/>
        <dbReference type="Rhea" id="RHEA-COMP:9863"/>
        <dbReference type="Rhea" id="RHEA-COMP:11604"/>
        <dbReference type="ChEBI" id="CHEBI:15378"/>
        <dbReference type="ChEBI" id="CHEBI:29999"/>
        <dbReference type="ChEBI" id="CHEBI:30616"/>
        <dbReference type="ChEBI" id="CHEBI:83421"/>
        <dbReference type="ChEBI" id="CHEBI:456216"/>
        <dbReference type="EC" id="2.7.11.22"/>
    </reaction>
</comment>
<dbReference type="InterPro" id="IPR011009">
    <property type="entry name" value="Kinase-like_dom_sf"/>
</dbReference>
<dbReference type="InterPro" id="IPR050108">
    <property type="entry name" value="CDK"/>
</dbReference>
<evidence type="ECO:0000313" key="10">
    <source>
        <dbReference type="EMBL" id="KZT73248.1"/>
    </source>
</evidence>
<keyword evidence="11" id="KW-1185">Reference proteome</keyword>
<dbReference type="Proteomes" id="UP000076727">
    <property type="component" value="Unassembled WGS sequence"/>
</dbReference>
<dbReference type="AlphaFoldDB" id="A0A165TCR4"/>
<dbReference type="PANTHER" id="PTHR24056:SF171">
    <property type="entry name" value="CYCLIN-DEPENDENT KINASE 20"/>
    <property type="match status" value="1"/>
</dbReference>
<keyword evidence="6" id="KW-0067">ATP-binding</keyword>
<evidence type="ECO:0000256" key="6">
    <source>
        <dbReference type="ARBA" id="ARBA00022840"/>
    </source>
</evidence>
<evidence type="ECO:0000256" key="8">
    <source>
        <dbReference type="ARBA" id="ARBA00048367"/>
    </source>
</evidence>
<dbReference type="Gene3D" id="3.30.200.20">
    <property type="entry name" value="Phosphorylase Kinase, domain 1"/>
    <property type="match status" value="1"/>
</dbReference>
<evidence type="ECO:0000256" key="1">
    <source>
        <dbReference type="ARBA" id="ARBA00012425"/>
    </source>
</evidence>
<dbReference type="GO" id="GO:0004693">
    <property type="term" value="F:cyclin-dependent protein serine/threonine kinase activity"/>
    <property type="evidence" value="ECO:0007669"/>
    <property type="project" value="UniProtKB-EC"/>
</dbReference>
<dbReference type="EC" id="2.7.11.22" evidence="1"/>
<dbReference type="Pfam" id="PF00069">
    <property type="entry name" value="Pkinase"/>
    <property type="match status" value="1"/>
</dbReference>
<feature type="domain" description="Protein kinase" evidence="9">
    <location>
        <begin position="17"/>
        <end position="387"/>
    </location>
</feature>
<reference evidence="10 11" key="1">
    <citation type="journal article" date="2016" name="Mol. Biol. Evol.">
        <title>Comparative Genomics of Early-Diverging Mushroom-Forming Fungi Provides Insights into the Origins of Lignocellulose Decay Capabilities.</title>
        <authorList>
            <person name="Nagy L.G."/>
            <person name="Riley R."/>
            <person name="Tritt A."/>
            <person name="Adam C."/>
            <person name="Daum C."/>
            <person name="Floudas D."/>
            <person name="Sun H."/>
            <person name="Yadav J.S."/>
            <person name="Pangilinan J."/>
            <person name="Larsson K.H."/>
            <person name="Matsuura K."/>
            <person name="Barry K."/>
            <person name="Labutti K."/>
            <person name="Kuo R."/>
            <person name="Ohm R.A."/>
            <person name="Bhattacharya S.S."/>
            <person name="Shirouzu T."/>
            <person name="Yoshinaga Y."/>
            <person name="Martin F.M."/>
            <person name="Grigoriev I.V."/>
            <person name="Hibbett D.S."/>
        </authorList>
    </citation>
    <scope>NUCLEOTIDE SEQUENCE [LARGE SCALE GENOMIC DNA]</scope>
    <source>
        <strain evidence="10 11">L-15889</strain>
    </source>
</reference>
<gene>
    <name evidence="10" type="ORF">DAEQUDRAFT_808372</name>
</gene>
<organism evidence="10 11">
    <name type="scientific">Daedalea quercina L-15889</name>
    <dbReference type="NCBI Taxonomy" id="1314783"/>
    <lineage>
        <taxon>Eukaryota</taxon>
        <taxon>Fungi</taxon>
        <taxon>Dikarya</taxon>
        <taxon>Basidiomycota</taxon>
        <taxon>Agaricomycotina</taxon>
        <taxon>Agaricomycetes</taxon>
        <taxon>Polyporales</taxon>
        <taxon>Fomitopsis</taxon>
    </lineage>
</organism>